<dbReference type="Proteomes" id="UP000230046">
    <property type="component" value="Unassembled WGS sequence"/>
</dbReference>
<accession>A0A2G8IDK0</accession>
<comment type="caution">
    <text evidence="1">The sequence shown here is derived from an EMBL/GenBank/DDBJ whole genome shotgun (WGS) entry which is preliminary data.</text>
</comment>
<gene>
    <name evidence="1" type="ORF">CTI18_05550</name>
</gene>
<evidence type="ECO:0000313" key="2">
    <source>
        <dbReference type="Proteomes" id="UP000230046"/>
    </source>
</evidence>
<protein>
    <submittedName>
        <fullName evidence="1">Uncharacterized protein</fullName>
    </submittedName>
</protein>
<dbReference type="AlphaFoldDB" id="A0A2G8IDK0"/>
<organism evidence="1 2">
    <name type="scientific">Prevotella intermedia</name>
    <dbReference type="NCBI Taxonomy" id="28131"/>
    <lineage>
        <taxon>Bacteria</taxon>
        <taxon>Pseudomonadati</taxon>
        <taxon>Bacteroidota</taxon>
        <taxon>Bacteroidia</taxon>
        <taxon>Bacteroidales</taxon>
        <taxon>Prevotellaceae</taxon>
        <taxon>Prevotella</taxon>
    </lineage>
</organism>
<sequence length="91" mass="10495">MQCKTAAFASYLSYIYAEIECKIGRKTLVLQHKQAVSVAQYYPISVQQVVSQRLKVAREKSENLQKLLPWCRKVPVISELRLGKLTIRELI</sequence>
<name>A0A2G8IDK0_PREIN</name>
<reference evidence="1 2" key="1">
    <citation type="submission" date="2017-11" db="EMBL/GenBank/DDBJ databases">
        <title>Genome sequencing of Prevotella intermedia KCOM 1653.</title>
        <authorList>
            <person name="Kook J.-K."/>
            <person name="Park S.-N."/>
            <person name="Lim Y.K."/>
        </authorList>
    </citation>
    <scope>NUCLEOTIDE SEQUENCE [LARGE SCALE GENOMIC DNA]</scope>
    <source>
        <strain evidence="1 2">KCOM 1653</strain>
    </source>
</reference>
<proteinExistence type="predicted"/>
<dbReference type="EMBL" id="PEKN01000001">
    <property type="protein sequence ID" value="PIK21551.1"/>
    <property type="molecule type" value="Genomic_DNA"/>
</dbReference>
<evidence type="ECO:0000313" key="1">
    <source>
        <dbReference type="EMBL" id="PIK21551.1"/>
    </source>
</evidence>